<dbReference type="EMBL" id="JAQQBS010001424">
    <property type="protein sequence ID" value="KAK0159153.1"/>
    <property type="molecule type" value="Genomic_DNA"/>
</dbReference>
<keyword evidence="3" id="KW-1185">Reference proteome</keyword>
<reference evidence="2" key="1">
    <citation type="journal article" date="2023" name="bioRxiv">
        <title>Scaffold-level genome assemblies of two parasitoid biocontrol wasps reveal the parthenogenesis mechanism and an associated novel virus.</title>
        <authorList>
            <person name="Inwood S."/>
            <person name="Skelly J."/>
            <person name="Guhlin J."/>
            <person name="Harrop T."/>
            <person name="Goldson S."/>
            <person name="Dearden P."/>
        </authorList>
    </citation>
    <scope>NUCLEOTIDE SEQUENCE</scope>
    <source>
        <strain evidence="2">Irish</strain>
        <tissue evidence="2">Whole body</tissue>
    </source>
</reference>
<dbReference type="InterPro" id="IPR028108">
    <property type="entry name" value="DUF4505"/>
</dbReference>
<dbReference type="PANTHER" id="PTHR31449:SF3">
    <property type="entry name" value="UPF0598 PROTEIN C8ORF82"/>
    <property type="match status" value="1"/>
</dbReference>
<comment type="caution">
    <text evidence="2">The sequence shown here is derived from an EMBL/GenBank/DDBJ whole genome shotgun (WGS) entry which is preliminary data.</text>
</comment>
<organism evidence="2 3">
    <name type="scientific">Microctonus aethiopoides</name>
    <dbReference type="NCBI Taxonomy" id="144406"/>
    <lineage>
        <taxon>Eukaryota</taxon>
        <taxon>Metazoa</taxon>
        <taxon>Ecdysozoa</taxon>
        <taxon>Arthropoda</taxon>
        <taxon>Hexapoda</taxon>
        <taxon>Insecta</taxon>
        <taxon>Pterygota</taxon>
        <taxon>Neoptera</taxon>
        <taxon>Endopterygota</taxon>
        <taxon>Hymenoptera</taxon>
        <taxon>Apocrita</taxon>
        <taxon>Ichneumonoidea</taxon>
        <taxon>Braconidae</taxon>
        <taxon>Euphorinae</taxon>
        <taxon>Microctonus</taxon>
    </lineage>
</organism>
<reference evidence="2" key="2">
    <citation type="submission" date="2023-03" db="EMBL/GenBank/DDBJ databases">
        <authorList>
            <person name="Inwood S.N."/>
            <person name="Skelly J.G."/>
            <person name="Guhlin J."/>
            <person name="Harrop T.W.R."/>
            <person name="Goldson S.G."/>
            <person name="Dearden P.K."/>
        </authorList>
    </citation>
    <scope>NUCLEOTIDE SEQUENCE</scope>
    <source>
        <strain evidence="2">Irish</strain>
        <tissue evidence="2">Whole body</tissue>
    </source>
</reference>
<dbReference type="Proteomes" id="UP001168990">
    <property type="component" value="Unassembled WGS sequence"/>
</dbReference>
<accession>A0AA39C7B5</accession>
<name>A0AA39C7B5_9HYME</name>
<evidence type="ECO:0000313" key="2">
    <source>
        <dbReference type="EMBL" id="KAK0159153.1"/>
    </source>
</evidence>
<dbReference type="PANTHER" id="PTHR31449">
    <property type="entry name" value="UPF0598 PROTEIN C8ORF82"/>
    <property type="match status" value="1"/>
</dbReference>
<dbReference type="AlphaFoldDB" id="A0AA39C7B5"/>
<evidence type="ECO:0000256" key="1">
    <source>
        <dbReference type="ARBA" id="ARBA00006322"/>
    </source>
</evidence>
<evidence type="ECO:0000313" key="3">
    <source>
        <dbReference type="Proteomes" id="UP001168990"/>
    </source>
</evidence>
<comment type="similarity">
    <text evidence="1">Belongs to the UPF0598 family.</text>
</comment>
<dbReference type="Pfam" id="PF14956">
    <property type="entry name" value="DUF4505"/>
    <property type="match status" value="1"/>
</dbReference>
<protein>
    <submittedName>
        <fullName evidence="2">Uncharacterized protein</fullName>
    </submittedName>
</protein>
<proteinExistence type="inferred from homology"/>
<sequence>MWANNSNNNKMLPTLIQKHLRSVIQIPGVRYYVEYVQGQSPQPRTREYFYYIDHQGMLFLDDARIKNFTSCFKEKKFLAFFFNRLRRNETNRYTNDFPYLSLCGRERNYVRCDDLPIVFTHVLEINDNNNKNVGQQNLFSYGHAGELLVFPFQPNKLCMSILTGRVYHPAPEIIGGIGLVRSKLAIEFSNSFKFENGENLNPTHFTWKSTQYELDTKWYSDKILEK</sequence>
<gene>
    <name evidence="2" type="ORF">PV328_010074</name>
</gene>